<dbReference type="RefSeq" id="WP_379285680.1">
    <property type="nucleotide sequence ID" value="NZ_JBHTIU010000005.1"/>
</dbReference>
<organism evidence="2 3">
    <name type="scientific">Paenibacillus residui</name>
    <dbReference type="NCBI Taxonomy" id="629724"/>
    <lineage>
        <taxon>Bacteria</taxon>
        <taxon>Bacillati</taxon>
        <taxon>Bacillota</taxon>
        <taxon>Bacilli</taxon>
        <taxon>Bacillales</taxon>
        <taxon>Paenibacillaceae</taxon>
        <taxon>Paenibacillus</taxon>
    </lineage>
</organism>
<dbReference type="Pfam" id="PF13672">
    <property type="entry name" value="PP2C_2"/>
    <property type="match status" value="1"/>
</dbReference>
<reference evidence="3" key="1">
    <citation type="journal article" date="2019" name="Int. J. Syst. Evol. Microbiol.">
        <title>The Global Catalogue of Microorganisms (GCM) 10K type strain sequencing project: providing services to taxonomists for standard genome sequencing and annotation.</title>
        <authorList>
            <consortium name="The Broad Institute Genomics Platform"/>
            <consortium name="The Broad Institute Genome Sequencing Center for Infectious Disease"/>
            <person name="Wu L."/>
            <person name="Ma J."/>
        </authorList>
    </citation>
    <scope>NUCLEOTIDE SEQUENCE [LARGE SCALE GENOMIC DNA]</scope>
    <source>
        <strain evidence="3">CCUG 57263</strain>
    </source>
</reference>
<dbReference type="Proteomes" id="UP001597120">
    <property type="component" value="Unassembled WGS sequence"/>
</dbReference>
<gene>
    <name evidence="2" type="ORF">ACFQ03_01805</name>
</gene>
<sequence length="283" mass="31941">MKIETISIQGSSDWNEDALIEKSGAGVYGVLDGATSVTPFRGPQGETGGYLASQLVKKELEAIEVSWWETVHVKDAVLRANQSLRQEMIAHGIDPEDREALWTTEIALVKIEETRVQYAQTGDCMIFATYKDGTVRTVTYDQLDHIDLQTRIRWKACLEQGMTTRKQIREHVEPHIRKNKVLMNTINGYSAMNGQPELASFLEYGVINRINLTGLLLITDGLFPHSEDIYGTLDGKVLMEEIESKGLQGYAESLIALEQNDPECQKYLRFKTSDDKTGIWIRL</sequence>
<evidence type="ECO:0000313" key="2">
    <source>
        <dbReference type="EMBL" id="MFD0867884.1"/>
    </source>
</evidence>
<dbReference type="EMBL" id="JBHTIU010000005">
    <property type="protein sequence ID" value="MFD0867884.1"/>
    <property type="molecule type" value="Genomic_DNA"/>
</dbReference>
<proteinExistence type="predicted"/>
<feature type="domain" description="PPM-type phosphatase" evidence="1">
    <location>
        <begin position="15"/>
        <end position="223"/>
    </location>
</feature>
<dbReference type="Gene3D" id="3.60.40.10">
    <property type="entry name" value="PPM-type phosphatase domain"/>
    <property type="match status" value="1"/>
</dbReference>
<dbReference type="SUPFAM" id="SSF81606">
    <property type="entry name" value="PP2C-like"/>
    <property type="match status" value="1"/>
</dbReference>
<dbReference type="InterPro" id="IPR036457">
    <property type="entry name" value="PPM-type-like_dom_sf"/>
</dbReference>
<protein>
    <submittedName>
        <fullName evidence="2">Protein phosphatase 2C domain-containing protein</fullName>
    </submittedName>
</protein>
<dbReference type="InterPro" id="IPR001932">
    <property type="entry name" value="PPM-type_phosphatase-like_dom"/>
</dbReference>
<evidence type="ECO:0000259" key="1">
    <source>
        <dbReference type="Pfam" id="PF13672"/>
    </source>
</evidence>
<keyword evidence="3" id="KW-1185">Reference proteome</keyword>
<evidence type="ECO:0000313" key="3">
    <source>
        <dbReference type="Proteomes" id="UP001597120"/>
    </source>
</evidence>
<comment type="caution">
    <text evidence="2">The sequence shown here is derived from an EMBL/GenBank/DDBJ whole genome shotgun (WGS) entry which is preliminary data.</text>
</comment>
<accession>A0ABW3D5D1</accession>
<name>A0ABW3D5D1_9BACL</name>